<reference evidence="2 3" key="1">
    <citation type="submission" date="2019-02" db="EMBL/GenBank/DDBJ databases">
        <title>Deep-cultivation of Planctomycetes and their phenomic and genomic characterization uncovers novel biology.</title>
        <authorList>
            <person name="Wiegand S."/>
            <person name="Jogler M."/>
            <person name="Boedeker C."/>
            <person name="Pinto D."/>
            <person name="Vollmers J."/>
            <person name="Rivas-Marin E."/>
            <person name="Kohn T."/>
            <person name="Peeters S.H."/>
            <person name="Heuer A."/>
            <person name="Rast P."/>
            <person name="Oberbeckmann S."/>
            <person name="Bunk B."/>
            <person name="Jeske O."/>
            <person name="Meyerdierks A."/>
            <person name="Storesund J.E."/>
            <person name="Kallscheuer N."/>
            <person name="Luecker S."/>
            <person name="Lage O.M."/>
            <person name="Pohl T."/>
            <person name="Merkel B.J."/>
            <person name="Hornburger P."/>
            <person name="Mueller R.-W."/>
            <person name="Bruemmer F."/>
            <person name="Labrenz M."/>
            <person name="Spormann A.M."/>
            <person name="Op den Camp H."/>
            <person name="Overmann J."/>
            <person name="Amann R."/>
            <person name="Jetten M.S.M."/>
            <person name="Mascher T."/>
            <person name="Medema M.H."/>
            <person name="Devos D.P."/>
            <person name="Kaster A.-K."/>
            <person name="Ovreas L."/>
            <person name="Rohde M."/>
            <person name="Galperin M.Y."/>
            <person name="Jogler C."/>
        </authorList>
    </citation>
    <scope>NUCLEOTIDE SEQUENCE [LARGE SCALE GENOMIC DNA]</scope>
    <source>
        <strain evidence="2 3">Pla163</strain>
    </source>
</reference>
<feature type="compositionally biased region" description="Low complexity" evidence="1">
    <location>
        <begin position="75"/>
        <end position="84"/>
    </location>
</feature>
<evidence type="ECO:0000256" key="1">
    <source>
        <dbReference type="SAM" id="MobiDB-lite"/>
    </source>
</evidence>
<proteinExistence type="predicted"/>
<dbReference type="AlphaFoldDB" id="A0A518D0L9"/>
<name>A0A518D0L9_9BACT</name>
<dbReference type="SMART" id="SM00567">
    <property type="entry name" value="EZ_HEAT"/>
    <property type="match status" value="6"/>
</dbReference>
<keyword evidence="3" id="KW-1185">Reference proteome</keyword>
<evidence type="ECO:0000313" key="2">
    <source>
        <dbReference type="EMBL" id="QDU84985.1"/>
    </source>
</evidence>
<accession>A0A518D0L9</accession>
<gene>
    <name evidence="2" type="ORF">Pla163_21050</name>
</gene>
<dbReference type="InterPro" id="IPR004155">
    <property type="entry name" value="PBS_lyase_HEAT"/>
</dbReference>
<protein>
    <submittedName>
        <fullName evidence="2">PBS lyase HEAT-like repeat protein</fullName>
    </submittedName>
</protein>
<dbReference type="Pfam" id="PF13646">
    <property type="entry name" value="HEAT_2"/>
    <property type="match status" value="1"/>
</dbReference>
<dbReference type="GO" id="GO:0016829">
    <property type="term" value="F:lyase activity"/>
    <property type="evidence" value="ECO:0007669"/>
    <property type="project" value="UniProtKB-KW"/>
</dbReference>
<dbReference type="SUPFAM" id="SSF48371">
    <property type="entry name" value="ARM repeat"/>
    <property type="match status" value="1"/>
</dbReference>
<dbReference type="Gene3D" id="1.25.10.10">
    <property type="entry name" value="Leucine-rich Repeat Variant"/>
    <property type="match status" value="2"/>
</dbReference>
<evidence type="ECO:0000313" key="3">
    <source>
        <dbReference type="Proteomes" id="UP000319342"/>
    </source>
</evidence>
<dbReference type="InterPro" id="IPR016024">
    <property type="entry name" value="ARM-type_fold"/>
</dbReference>
<keyword evidence="2" id="KW-0456">Lyase</keyword>
<feature type="compositionally biased region" description="Pro residues" evidence="1">
    <location>
        <begin position="62"/>
        <end position="74"/>
    </location>
</feature>
<sequence length="725" mass="75542">MPLLDLPRPAFVAVAFLGLSTFLCPRASAHGGIYRGPGDTVPPGAGSPPSSAPPVTGGRPDGPAPEAPTGPTTPPGAGAPFLPGSPGGDKGPSTPDGYVDTNSDPTAWSFWWEFNKDPFLELKAAVHRANSTGEGDGHFLGDPAGPSVPASLAPTTEQIRGEIVPALLAALEGESDNDIVTAVLIALAKIGDPPQGGDAIAFGPILARHLDSPSQEVGETAALALGILGSTERANVDRLLALLNDSEEGRRLTGNPQQGVSLRTRTFAAYGLGLVGRRAVDASHDLARDTIAKALAGALLPAAREATQDLAAAIVISIGLVPLPSSGDPSVLERPVDLVDPGAIDSLEAQIALLSSVLEDGNADRYMRAHVPTALGRLVRSCDGEFQRTLEAHVAERLLKPIDPKAGRGTPEEVQQSCALALGLIGDADGDALDRRIRAALMTAHRDHQRQTKDFALIALAKIAAREGELVSEDGEVLDPAQRSAARNDVAEFLTQRLLKGRSGEQHYAGLALGVLHERLRERGERPIVASLVALHDELAAADGADDIGAFAVATGLAGSIDSKKELEHKLVTTRTPAARGYVALSLGMLGSTTSSELIQALVERSEYEPELLKQAAIALGLLGDKRTVELLSRMLADARSLSTQAALATALGIIGDRRSVETLVKMLQDETLTGTARAFAAAALGLVADKEPMPWNSKIGVDLNYRASVETLNSTDGKGVLNIL</sequence>
<organism evidence="2 3">
    <name type="scientific">Rohdeia mirabilis</name>
    <dbReference type="NCBI Taxonomy" id="2528008"/>
    <lineage>
        <taxon>Bacteria</taxon>
        <taxon>Pseudomonadati</taxon>
        <taxon>Planctomycetota</taxon>
        <taxon>Planctomycetia</taxon>
        <taxon>Planctomycetia incertae sedis</taxon>
        <taxon>Rohdeia</taxon>
    </lineage>
</organism>
<dbReference type="OrthoDB" id="266629at2"/>
<dbReference type="InterPro" id="IPR011989">
    <property type="entry name" value="ARM-like"/>
</dbReference>
<dbReference type="EMBL" id="CP036290">
    <property type="protein sequence ID" value="QDU84985.1"/>
    <property type="molecule type" value="Genomic_DNA"/>
</dbReference>
<feature type="region of interest" description="Disordered" evidence="1">
    <location>
        <begin position="35"/>
        <end position="101"/>
    </location>
</feature>
<feature type="compositionally biased region" description="Low complexity" evidence="1">
    <location>
        <begin position="41"/>
        <end position="58"/>
    </location>
</feature>
<dbReference type="Proteomes" id="UP000319342">
    <property type="component" value="Chromosome"/>
</dbReference>